<feature type="compositionally biased region" description="Polar residues" evidence="1">
    <location>
        <begin position="43"/>
        <end position="59"/>
    </location>
</feature>
<dbReference type="HOGENOM" id="CLU_2793369_0_0_1"/>
<evidence type="ECO:0000313" key="2">
    <source>
        <dbReference type="EMBL" id="KFH46440.1"/>
    </source>
</evidence>
<accession>A0A086TAQ8</accession>
<reference evidence="3" key="1">
    <citation type="journal article" date="2014" name="Genome Announc.">
        <title>Genome sequence and annotation of Acremonium chrysogenum, producer of the beta-lactam antibiotic cephalosporin C.</title>
        <authorList>
            <person name="Terfehr D."/>
            <person name="Dahlmann T.A."/>
            <person name="Specht T."/>
            <person name="Zadra I."/>
            <person name="Kuernsteiner H."/>
            <person name="Kueck U."/>
        </authorList>
    </citation>
    <scope>NUCLEOTIDE SEQUENCE [LARGE SCALE GENOMIC DNA]</scope>
    <source>
        <strain evidence="3">ATCC 11550 / CBS 779.69 / DSM 880 / IAM 14645 / JCM 23072 / IMI 49137</strain>
    </source>
</reference>
<dbReference type="EMBL" id="JPKY01000019">
    <property type="protein sequence ID" value="KFH46440.1"/>
    <property type="molecule type" value="Genomic_DNA"/>
</dbReference>
<dbReference type="Proteomes" id="UP000029964">
    <property type="component" value="Unassembled WGS sequence"/>
</dbReference>
<sequence>MTMGSRPSDDPGTRLGRLCWTASAHMNTPPSAAAAAAATTAAQSHRNAASHPKSQQRQHVNMRETPAP</sequence>
<proteinExistence type="predicted"/>
<evidence type="ECO:0000313" key="3">
    <source>
        <dbReference type="Proteomes" id="UP000029964"/>
    </source>
</evidence>
<evidence type="ECO:0000256" key="1">
    <source>
        <dbReference type="SAM" id="MobiDB-lite"/>
    </source>
</evidence>
<comment type="caution">
    <text evidence="2">The sequence shown here is derived from an EMBL/GenBank/DDBJ whole genome shotgun (WGS) entry which is preliminary data.</text>
</comment>
<organism evidence="2 3">
    <name type="scientific">Hapsidospora chrysogenum (strain ATCC 11550 / CBS 779.69 / DSM 880 / IAM 14645 / JCM 23072 / IMI 49137)</name>
    <name type="common">Acremonium chrysogenum</name>
    <dbReference type="NCBI Taxonomy" id="857340"/>
    <lineage>
        <taxon>Eukaryota</taxon>
        <taxon>Fungi</taxon>
        <taxon>Dikarya</taxon>
        <taxon>Ascomycota</taxon>
        <taxon>Pezizomycotina</taxon>
        <taxon>Sordariomycetes</taxon>
        <taxon>Hypocreomycetidae</taxon>
        <taxon>Hypocreales</taxon>
        <taxon>Bionectriaceae</taxon>
        <taxon>Hapsidospora</taxon>
    </lineage>
</organism>
<keyword evidence="3" id="KW-1185">Reference proteome</keyword>
<feature type="region of interest" description="Disordered" evidence="1">
    <location>
        <begin position="1"/>
        <end position="68"/>
    </location>
</feature>
<dbReference type="AlphaFoldDB" id="A0A086TAQ8"/>
<feature type="compositionally biased region" description="Low complexity" evidence="1">
    <location>
        <begin position="32"/>
        <end position="42"/>
    </location>
</feature>
<name>A0A086TAQ8_HAPC1</name>
<protein>
    <submittedName>
        <fullName evidence="2">Uncharacterized protein</fullName>
    </submittedName>
</protein>
<gene>
    <name evidence="2" type="ORF">ACRE_027120</name>
</gene>